<reference evidence="5 6" key="1">
    <citation type="submission" date="2018-10" db="EMBL/GenBank/DDBJ databases">
        <title>Draft genome of Mycobacterium hodleri strain B.</title>
        <authorList>
            <person name="Amande T.J."/>
            <person name="Mcgenity T.J."/>
        </authorList>
    </citation>
    <scope>NUCLEOTIDE SEQUENCE [LARGE SCALE GENOMIC DNA]</scope>
    <source>
        <strain evidence="5 6">B</strain>
    </source>
</reference>
<proteinExistence type="inferred from homology"/>
<evidence type="ECO:0000256" key="2">
    <source>
        <dbReference type="ARBA" id="ARBA00093774"/>
    </source>
</evidence>
<protein>
    <recommendedName>
        <fullName evidence="4">Low molecular weight antigen MTB12-like C-terminal domain-containing protein</fullName>
    </recommendedName>
</protein>
<dbReference type="AlphaFoldDB" id="A0A544VT50"/>
<evidence type="ECO:0000313" key="5">
    <source>
        <dbReference type="EMBL" id="TQR83161.1"/>
    </source>
</evidence>
<dbReference type="Proteomes" id="UP000315759">
    <property type="component" value="Unassembled WGS sequence"/>
</dbReference>
<comment type="similarity">
    <text evidence="2">Belongs to the MTB12 family.</text>
</comment>
<dbReference type="Pfam" id="PF26580">
    <property type="entry name" value="Mtb12_C"/>
    <property type="match status" value="1"/>
</dbReference>
<keyword evidence="1 3" id="KW-0732">Signal</keyword>
<dbReference type="InterPro" id="IPR058644">
    <property type="entry name" value="Mtb12-like_C"/>
</dbReference>
<feature type="signal peptide" evidence="3">
    <location>
        <begin position="1"/>
        <end position="19"/>
    </location>
</feature>
<gene>
    <name evidence="5" type="ORF">D8S82_28395</name>
</gene>
<evidence type="ECO:0000256" key="1">
    <source>
        <dbReference type="ARBA" id="ARBA00022729"/>
    </source>
</evidence>
<accession>A0A544VT50</accession>
<organism evidence="5 6">
    <name type="scientific">Mycolicibacterium hodleri</name>
    <dbReference type="NCBI Taxonomy" id="49897"/>
    <lineage>
        <taxon>Bacteria</taxon>
        <taxon>Bacillati</taxon>
        <taxon>Actinomycetota</taxon>
        <taxon>Actinomycetes</taxon>
        <taxon>Mycobacteriales</taxon>
        <taxon>Mycobacteriaceae</taxon>
        <taxon>Mycolicibacterium</taxon>
    </lineage>
</organism>
<feature type="domain" description="Low molecular weight antigen MTB12-like C-terminal" evidence="4">
    <location>
        <begin position="64"/>
        <end position="167"/>
    </location>
</feature>
<dbReference type="EMBL" id="VIFX01000050">
    <property type="protein sequence ID" value="TQR83161.1"/>
    <property type="molecule type" value="Genomic_DNA"/>
</dbReference>
<evidence type="ECO:0000313" key="6">
    <source>
        <dbReference type="Proteomes" id="UP000315759"/>
    </source>
</evidence>
<evidence type="ECO:0000259" key="4">
    <source>
        <dbReference type="Pfam" id="PF26580"/>
    </source>
</evidence>
<keyword evidence="6" id="KW-1185">Reference proteome</keyword>
<dbReference type="RefSeq" id="WP_142555296.1">
    <property type="nucleotide sequence ID" value="NZ_VIFX01000050.1"/>
</dbReference>
<comment type="caution">
    <text evidence="5">The sequence shown here is derived from an EMBL/GenBank/DDBJ whole genome shotgun (WGS) entry which is preliminary data.</text>
</comment>
<name>A0A544VT50_9MYCO</name>
<sequence>MILKTLVTGVAAVAVVAAAAGGVTSVASSLGSGASSSTAAIQPVVIGIPLPQAPAPDLQAPLLQTLNGLAGGGSFSGAKGTYIEGGLGRIEGIAADREYSKAAAKGYFPLSFVVADVDSDGTIATANVTATANTGGTKTEPVTFVAGPSPTGWQISKQSALGLLSSNG</sequence>
<evidence type="ECO:0000256" key="3">
    <source>
        <dbReference type="SAM" id="SignalP"/>
    </source>
</evidence>
<feature type="chain" id="PRO_5039365022" description="Low molecular weight antigen MTB12-like C-terminal domain-containing protein" evidence="3">
    <location>
        <begin position="20"/>
        <end position="168"/>
    </location>
</feature>